<organism evidence="2 3">
    <name type="scientific">Trichophyton soudanense CBS 452.61</name>
    <dbReference type="NCBI Taxonomy" id="1215331"/>
    <lineage>
        <taxon>Eukaryota</taxon>
        <taxon>Fungi</taxon>
        <taxon>Dikarya</taxon>
        <taxon>Ascomycota</taxon>
        <taxon>Pezizomycotina</taxon>
        <taxon>Eurotiomycetes</taxon>
        <taxon>Eurotiomycetidae</taxon>
        <taxon>Onygenales</taxon>
        <taxon>Arthrodermataceae</taxon>
        <taxon>Trichophyton</taxon>
    </lineage>
</organism>
<evidence type="ECO:0000313" key="3">
    <source>
        <dbReference type="Proteomes" id="UP000023623"/>
    </source>
</evidence>
<dbReference type="EMBL" id="KK208708">
    <property type="protein sequence ID" value="EZF79036.1"/>
    <property type="molecule type" value="Genomic_DNA"/>
</dbReference>
<keyword evidence="3" id="KW-1185">Reference proteome</keyword>
<sequence length="86" mass="10091">MRSPPLCRSISLLSRSESSGFLWEWRPPLSCQAHPAWEQGQSVGRRIQRKNTCGGRSFSFLFSVFFAFFFWIFYTHQLNRKAKSVL</sequence>
<proteinExistence type="predicted"/>
<reference evidence="2 3" key="1">
    <citation type="submission" date="2014-02" db="EMBL/GenBank/DDBJ databases">
        <title>The Genome Sequence of Trichophyton rubrum (morphotype soudanense) CBS 452.61.</title>
        <authorList>
            <consortium name="The Broad Institute Genomics Platform"/>
            <person name="Cuomo C.A."/>
            <person name="White T.C."/>
            <person name="Graser Y."/>
            <person name="Martinez-Rossi N."/>
            <person name="Heitman J."/>
            <person name="Young S.K."/>
            <person name="Zeng Q."/>
            <person name="Gargeya S."/>
            <person name="Abouelleil A."/>
            <person name="Alvarado L."/>
            <person name="Chapman S.B."/>
            <person name="Gainer-Dewar J."/>
            <person name="Goldberg J."/>
            <person name="Griggs A."/>
            <person name="Gujja S."/>
            <person name="Hansen M."/>
            <person name="Howarth C."/>
            <person name="Imamovic A."/>
            <person name="Larimer J."/>
            <person name="Martinez D."/>
            <person name="Murphy C."/>
            <person name="Pearson M.D."/>
            <person name="Persinoti G."/>
            <person name="Poon T."/>
            <person name="Priest M."/>
            <person name="Roberts A.D."/>
            <person name="Saif S."/>
            <person name="Shea T.D."/>
            <person name="Sykes S.N."/>
            <person name="Wortman J."/>
            <person name="Nusbaum C."/>
            <person name="Birren B."/>
        </authorList>
    </citation>
    <scope>NUCLEOTIDE SEQUENCE [LARGE SCALE GENOMIC DNA]</scope>
    <source>
        <strain evidence="2 3">CBS 452.61</strain>
    </source>
</reference>
<evidence type="ECO:0000313" key="2">
    <source>
        <dbReference type="EMBL" id="EZF79036.1"/>
    </source>
</evidence>
<feature type="transmembrane region" description="Helical" evidence="1">
    <location>
        <begin position="55"/>
        <end position="74"/>
    </location>
</feature>
<keyword evidence="1" id="KW-1133">Transmembrane helix</keyword>
<accession>A0A022Y943</accession>
<dbReference type="AlphaFoldDB" id="A0A022Y943"/>
<keyword evidence="1" id="KW-0812">Transmembrane</keyword>
<name>A0A022Y943_TRISD</name>
<dbReference type="Proteomes" id="UP000023623">
    <property type="component" value="Unassembled WGS sequence"/>
</dbReference>
<dbReference type="HOGENOM" id="CLU_2504109_0_0_1"/>
<protein>
    <submittedName>
        <fullName evidence="2">Uncharacterized protein</fullName>
    </submittedName>
</protein>
<feature type="non-terminal residue" evidence="2">
    <location>
        <position position="86"/>
    </location>
</feature>
<evidence type="ECO:0000256" key="1">
    <source>
        <dbReference type="SAM" id="Phobius"/>
    </source>
</evidence>
<gene>
    <name evidence="2" type="ORF">H105_00004</name>
</gene>
<keyword evidence="1" id="KW-0472">Membrane</keyword>